<dbReference type="PANTHER" id="PTHR40590">
    <property type="entry name" value="CYTOPLASMIC PROTEIN-RELATED"/>
    <property type="match status" value="1"/>
</dbReference>
<evidence type="ECO:0000313" key="2">
    <source>
        <dbReference type="EMBL" id="MBC8754546.1"/>
    </source>
</evidence>
<keyword evidence="1" id="KW-0732">Signal</keyword>
<accession>A0ABR7Q7J1</accession>
<reference evidence="2 3" key="1">
    <citation type="submission" date="2020-07" db="EMBL/GenBank/DDBJ databases">
        <title>Description of Kordia aestuariivivens sp. nov., isolated from a tidal flat.</title>
        <authorList>
            <person name="Park S."/>
            <person name="Yoon J.-H."/>
        </authorList>
    </citation>
    <scope>NUCLEOTIDE SEQUENCE [LARGE SCALE GENOMIC DNA]</scope>
    <source>
        <strain evidence="2 3">YSTF-M3</strain>
    </source>
</reference>
<dbReference type="Pfam" id="PF01963">
    <property type="entry name" value="TraB_PrgY_gumN"/>
    <property type="match status" value="1"/>
</dbReference>
<sequence length="296" mass="33662">MNKKLSLLILCVLTVFISCNSSKSIVNTSKGPKLEKSLLWKITGKDIKKPSYLYGTIHLTCDYEFTDKLKKAFDETDRLVLEIDMSNPNLQMDMMKFIFMEDGKTIKGLLNEDDYKTLADFFKEQVGMDLKLFDKMKPLAITSTITAKMAVCDNGTAYDMEFMKVSKAQNEEVIGLETIADQMKVFDDIPYEDQLKTLVEMAKEGMEESKKGFEEMTRYYNAEDLEGLLKVTTEQGLEGDFQESLVDQRNRNWIPLIEKITAEAPTFIGVGALHLPGEQGVINLLRKQGYTVVPVY</sequence>
<name>A0ABR7Q7J1_9FLAO</name>
<dbReference type="InterPro" id="IPR002816">
    <property type="entry name" value="TraB/PrgY/GumN_fam"/>
</dbReference>
<dbReference type="RefSeq" id="WP_187561599.1">
    <property type="nucleotide sequence ID" value="NZ_JACGWS010000004.1"/>
</dbReference>
<evidence type="ECO:0000313" key="3">
    <source>
        <dbReference type="Proteomes" id="UP000619238"/>
    </source>
</evidence>
<evidence type="ECO:0000256" key="1">
    <source>
        <dbReference type="SAM" id="SignalP"/>
    </source>
</evidence>
<keyword evidence="3" id="KW-1185">Reference proteome</keyword>
<feature type="chain" id="PRO_5047094077" evidence="1">
    <location>
        <begin position="24"/>
        <end position="296"/>
    </location>
</feature>
<organism evidence="2 3">
    <name type="scientific">Kordia aestuariivivens</name>
    <dbReference type="NCBI Taxonomy" id="2759037"/>
    <lineage>
        <taxon>Bacteria</taxon>
        <taxon>Pseudomonadati</taxon>
        <taxon>Bacteroidota</taxon>
        <taxon>Flavobacteriia</taxon>
        <taxon>Flavobacteriales</taxon>
        <taxon>Flavobacteriaceae</taxon>
        <taxon>Kordia</taxon>
    </lineage>
</organism>
<dbReference type="InterPro" id="IPR047111">
    <property type="entry name" value="YbaP-like"/>
</dbReference>
<protein>
    <submittedName>
        <fullName evidence="2">TraB/GumN family protein</fullName>
    </submittedName>
</protein>
<dbReference type="CDD" id="cd14789">
    <property type="entry name" value="Tiki"/>
    <property type="match status" value="1"/>
</dbReference>
<comment type="caution">
    <text evidence="2">The sequence shown here is derived from an EMBL/GenBank/DDBJ whole genome shotgun (WGS) entry which is preliminary data.</text>
</comment>
<dbReference type="Proteomes" id="UP000619238">
    <property type="component" value="Unassembled WGS sequence"/>
</dbReference>
<feature type="signal peptide" evidence="1">
    <location>
        <begin position="1"/>
        <end position="23"/>
    </location>
</feature>
<dbReference type="PROSITE" id="PS51257">
    <property type="entry name" value="PROKAR_LIPOPROTEIN"/>
    <property type="match status" value="1"/>
</dbReference>
<proteinExistence type="predicted"/>
<gene>
    <name evidence="2" type="ORF">H2O64_07665</name>
</gene>
<dbReference type="PANTHER" id="PTHR40590:SF1">
    <property type="entry name" value="CYTOPLASMIC PROTEIN"/>
    <property type="match status" value="1"/>
</dbReference>
<dbReference type="EMBL" id="JACGWS010000004">
    <property type="protein sequence ID" value="MBC8754546.1"/>
    <property type="molecule type" value="Genomic_DNA"/>
</dbReference>